<evidence type="ECO:0000313" key="2">
    <source>
        <dbReference type="Proteomes" id="UP000202888"/>
    </source>
</evidence>
<evidence type="ECO:0008006" key="3">
    <source>
        <dbReference type="Google" id="ProtNLM"/>
    </source>
</evidence>
<reference evidence="1 2" key="1">
    <citation type="journal article" date="2016" name="Genom Data">
        <title>Complete genome sequence of a giant Vibrio phage ValKK3 infecting Vibrio alginolyticus.</title>
        <authorList>
            <person name="Lal T.M."/>
            <person name="Sano M."/>
            <person name="Hatai K."/>
            <person name="Ransangan J."/>
        </authorList>
    </citation>
    <scope>NUCLEOTIDE SEQUENCE [LARGE SCALE GENOMIC DNA]</scope>
</reference>
<dbReference type="KEGG" id="vg:26628636"/>
<dbReference type="RefSeq" id="YP_009201413.1">
    <property type="nucleotide sequence ID" value="NC_028829.1"/>
</dbReference>
<dbReference type="EMBL" id="KP671755">
    <property type="protein sequence ID" value="AJT61151.1"/>
    <property type="molecule type" value="Genomic_DNA"/>
</dbReference>
<keyword evidence="2" id="KW-1185">Reference proteome</keyword>
<name>A0A0D4DBF7_9CAUD</name>
<accession>A0A0D4DBF7</accession>
<sequence>MFEMRSANPIENFVVSKIHIRGVDFASAVENEITHMEIYESLDGLVSGMFMFTDSVGIVDTVRMTGFEAIDVDFASYVGEQANKVYRKTFRATGISRMPSTTGGFETIIVRFTNNLLTLNDYVKRPYVFKKTSISNIIKTILDNLGDEKPVYEIESSLYQRDYVTKIGKPYDIISSLVDHASTDVNNSCKFMFYEDRDSVKFASLGTIRNKDYDYIIRKGADTGDGKWTSGRGKTITALRVVVKEQSNMHEISSGLFGSRTYSHSLIRKKLTTKDVRRGDYIEKVGILNDKAHMYTSESEFPSEVPVTEQPLNSIQLISNDGFYEHDNKHPLGSVHGVSLMEETYLNAKQILVEIPGNTNITVGDVVFLDYHAVTGDNHSSLDVSGKWIVHELKHRVEPNSFITTLELSSDSSMNVAVAGSKK</sequence>
<dbReference type="GeneID" id="26628636"/>
<dbReference type="OrthoDB" id="3486at10239"/>
<evidence type="ECO:0000313" key="1">
    <source>
        <dbReference type="EMBL" id="AJT61151.1"/>
    </source>
</evidence>
<organism evidence="1 2">
    <name type="scientific">Vibrio phage ValKK3</name>
    <dbReference type="NCBI Taxonomy" id="1610855"/>
    <lineage>
        <taxon>Viruses</taxon>
        <taxon>Duplodnaviria</taxon>
        <taxon>Heunggongvirae</taxon>
        <taxon>Uroviricota</taxon>
        <taxon>Caudoviricetes</taxon>
        <taxon>Pantevenvirales</taxon>
        <taxon>Straboviridae</taxon>
        <taxon>Schizotequatrovirus</taxon>
        <taxon>Schizotequatrovirus valkk3</taxon>
    </lineage>
</organism>
<protein>
    <recommendedName>
        <fullName evidence="3">Baseplate hub protein</fullName>
    </recommendedName>
</protein>
<proteinExistence type="predicted"/>
<dbReference type="Proteomes" id="UP000202888">
    <property type="component" value="Segment"/>
</dbReference>